<evidence type="ECO:0000313" key="3">
    <source>
        <dbReference type="EMBL" id="QDZ00973.1"/>
    </source>
</evidence>
<feature type="region of interest" description="Disordered" evidence="1">
    <location>
        <begin position="28"/>
        <end position="100"/>
    </location>
</feature>
<feature type="compositionally biased region" description="Basic and acidic residues" evidence="1">
    <location>
        <begin position="90"/>
        <end position="100"/>
    </location>
</feature>
<keyword evidence="2" id="KW-0732">Signal</keyword>
<evidence type="ECO:0000256" key="2">
    <source>
        <dbReference type="SAM" id="SignalP"/>
    </source>
</evidence>
<feature type="compositionally biased region" description="Basic residues" evidence="1">
    <location>
        <begin position="47"/>
        <end position="89"/>
    </location>
</feature>
<dbReference type="AlphaFoldDB" id="A0A5B8KZG7"/>
<feature type="chain" id="PRO_5022727625" evidence="2">
    <location>
        <begin position="29"/>
        <end position="168"/>
    </location>
</feature>
<dbReference type="EMBL" id="CP042301">
    <property type="protein sequence ID" value="QDZ00973.1"/>
    <property type="molecule type" value="Genomic_DNA"/>
</dbReference>
<dbReference type="Proteomes" id="UP000321389">
    <property type="component" value="Chromosome"/>
</dbReference>
<feature type="region of interest" description="Disordered" evidence="1">
    <location>
        <begin position="132"/>
        <end position="152"/>
    </location>
</feature>
<protein>
    <submittedName>
        <fullName evidence="3">Uncharacterized protein</fullName>
    </submittedName>
</protein>
<sequence>MRHSLSIIGRVLMLTAALAMTSIAPTTAGERRADGTSAGIRAEGGHSFRRHRGDKGRVIKKRGRHDAKRSHRAERGDRHHRRDRRLSRRHDRDHDWGGRDWRGKKLYRHGKTDPRRWRRVYRGEVPAIRLPGDGLDGRREHRRPDRHATGNRYLPSPQVIIEVNAWLE</sequence>
<feature type="signal peptide" evidence="2">
    <location>
        <begin position="1"/>
        <end position="28"/>
    </location>
</feature>
<name>A0A5B8KZG7_9HYPH</name>
<evidence type="ECO:0000256" key="1">
    <source>
        <dbReference type="SAM" id="MobiDB-lite"/>
    </source>
</evidence>
<organism evidence="3 4">
    <name type="scientific">Nitratireductor mangrovi</name>
    <dbReference type="NCBI Taxonomy" id="2599600"/>
    <lineage>
        <taxon>Bacteria</taxon>
        <taxon>Pseudomonadati</taxon>
        <taxon>Pseudomonadota</taxon>
        <taxon>Alphaproteobacteria</taxon>
        <taxon>Hyphomicrobiales</taxon>
        <taxon>Phyllobacteriaceae</taxon>
        <taxon>Nitratireductor</taxon>
    </lineage>
</organism>
<keyword evidence="4" id="KW-1185">Reference proteome</keyword>
<accession>A0A5B8KZG7</accession>
<dbReference type="KEGG" id="niy:FQ775_11595"/>
<dbReference type="RefSeq" id="WP_146299618.1">
    <property type="nucleotide sequence ID" value="NZ_CP042301.2"/>
</dbReference>
<proteinExistence type="predicted"/>
<evidence type="ECO:0000313" key="4">
    <source>
        <dbReference type="Proteomes" id="UP000321389"/>
    </source>
</evidence>
<feature type="compositionally biased region" description="Basic and acidic residues" evidence="1">
    <location>
        <begin position="135"/>
        <end position="148"/>
    </location>
</feature>
<gene>
    <name evidence="3" type="ORF">FQ775_11595</name>
</gene>
<reference evidence="3" key="1">
    <citation type="submission" date="2020-04" db="EMBL/GenBank/DDBJ databases">
        <title>Nitratireductor sp. nov. isolated from mangrove soil.</title>
        <authorList>
            <person name="Ye Y."/>
        </authorList>
    </citation>
    <scope>NUCLEOTIDE SEQUENCE</scope>
    <source>
        <strain evidence="3">SY7</strain>
    </source>
</reference>